<evidence type="ECO:0000313" key="2">
    <source>
        <dbReference type="Proteomes" id="UP000002171"/>
    </source>
</evidence>
<dbReference type="GO" id="GO:0002143">
    <property type="term" value="P:tRNA wobble position uridine thiolation"/>
    <property type="evidence" value="ECO:0007669"/>
    <property type="project" value="InterPro"/>
</dbReference>
<accession>A0A7U8C4C8</accession>
<dbReference type="PANTHER" id="PTHR37526">
    <property type="entry name" value="PROTEIN TUSB"/>
    <property type="match status" value="1"/>
</dbReference>
<gene>
    <name evidence="1" type="ORF">MED92_09768</name>
</gene>
<comment type="caution">
    <text evidence="1">The sequence shown here is derived from an EMBL/GenBank/DDBJ whole genome shotgun (WGS) entry which is preliminary data.</text>
</comment>
<keyword evidence="2" id="KW-1185">Reference proteome</keyword>
<name>A0A7U8C4C8_NEPCE</name>
<protein>
    <submittedName>
        <fullName evidence="1">Intracellular sulfur oxidation protein DsrH</fullName>
    </submittedName>
</protein>
<dbReference type="EMBL" id="AAOW01000037">
    <property type="protein sequence ID" value="EAR59676.1"/>
    <property type="molecule type" value="Genomic_DNA"/>
</dbReference>
<dbReference type="GO" id="GO:1990228">
    <property type="term" value="C:sulfurtransferase complex"/>
    <property type="evidence" value="ECO:0007669"/>
    <property type="project" value="TreeGrafter"/>
</dbReference>
<dbReference type="InterPro" id="IPR007215">
    <property type="entry name" value="Sulphur_relay_TusB/DsrH"/>
</dbReference>
<evidence type="ECO:0000313" key="1">
    <source>
        <dbReference type="EMBL" id="EAR59676.1"/>
    </source>
</evidence>
<organism evidence="1 2">
    <name type="scientific">Neptuniibacter caesariensis</name>
    <dbReference type="NCBI Taxonomy" id="207954"/>
    <lineage>
        <taxon>Bacteria</taxon>
        <taxon>Pseudomonadati</taxon>
        <taxon>Pseudomonadota</taxon>
        <taxon>Gammaproteobacteria</taxon>
        <taxon>Oceanospirillales</taxon>
        <taxon>Oceanospirillaceae</taxon>
        <taxon>Neptuniibacter</taxon>
    </lineage>
</organism>
<dbReference type="OrthoDB" id="9795117at2"/>
<sequence length="98" mass="11115">MTLHLLNKTQQNTALIERMLSTLSDGDQILLIEDGVYNALPHSESWIDSKDLKQSTYALVCDIEARGLSSRIRTDIEQVDDKGFVRLSCEAEKVVSWF</sequence>
<reference evidence="1 2" key="1">
    <citation type="submission" date="2006-02" db="EMBL/GenBank/DDBJ databases">
        <authorList>
            <person name="Pinhassi J."/>
            <person name="Pedros-Alio C."/>
            <person name="Ferriera S."/>
            <person name="Johnson J."/>
            <person name="Kravitz S."/>
            <person name="Halpern A."/>
            <person name="Remington K."/>
            <person name="Beeson K."/>
            <person name="Tran B."/>
            <person name="Rogers Y.-H."/>
            <person name="Friedman R."/>
            <person name="Venter J.C."/>
        </authorList>
    </citation>
    <scope>NUCLEOTIDE SEQUENCE [LARGE SCALE GENOMIC DNA]</scope>
    <source>
        <strain evidence="1 2">MED92</strain>
    </source>
</reference>
<dbReference type="PANTHER" id="PTHR37526:SF1">
    <property type="entry name" value="PROTEIN TUSB"/>
    <property type="match status" value="1"/>
</dbReference>
<dbReference type="Gene3D" id="3.40.1260.10">
    <property type="entry name" value="DsrEFH-like"/>
    <property type="match status" value="1"/>
</dbReference>
<dbReference type="Proteomes" id="UP000002171">
    <property type="component" value="Unassembled WGS sequence"/>
</dbReference>
<proteinExistence type="predicted"/>
<dbReference type="SUPFAM" id="SSF75169">
    <property type="entry name" value="DsrEFH-like"/>
    <property type="match status" value="1"/>
</dbReference>
<dbReference type="RefSeq" id="WP_007019629.1">
    <property type="nucleotide sequence ID" value="NZ_CH724125.1"/>
</dbReference>
<dbReference type="InterPro" id="IPR027396">
    <property type="entry name" value="DsrEFH-like"/>
</dbReference>
<dbReference type="AlphaFoldDB" id="A0A7U8C4C8"/>
<dbReference type="NCBIfam" id="TIGR03011">
    <property type="entry name" value="sulf_tusB_dsrH"/>
    <property type="match status" value="1"/>
</dbReference>
<dbReference type="Pfam" id="PF04077">
    <property type="entry name" value="DsrH"/>
    <property type="match status" value="1"/>
</dbReference>